<dbReference type="InterPro" id="IPR036291">
    <property type="entry name" value="NAD(P)-bd_dom_sf"/>
</dbReference>
<dbReference type="Gene3D" id="3.40.50.720">
    <property type="entry name" value="NAD(P)-binding Rossmann-like Domain"/>
    <property type="match status" value="1"/>
</dbReference>
<dbReference type="EMBL" id="CP128399">
    <property type="protein sequence ID" value="WJW67695.1"/>
    <property type="molecule type" value="Genomic_DNA"/>
</dbReference>
<dbReference type="FunFam" id="3.40.50.720:FF:000084">
    <property type="entry name" value="Short-chain dehydrogenase reductase"/>
    <property type="match status" value="1"/>
</dbReference>
<comment type="similarity">
    <text evidence="1 3">Belongs to the short-chain dehydrogenases/reductases (SDR) family.</text>
</comment>
<dbReference type="NCBIfam" id="NF004843">
    <property type="entry name" value="PRK06194.1"/>
    <property type="match status" value="1"/>
</dbReference>
<evidence type="ECO:0000256" key="1">
    <source>
        <dbReference type="ARBA" id="ARBA00006484"/>
    </source>
</evidence>
<reference evidence="5" key="2">
    <citation type="journal article" date="2024" name="Nature">
        <title>Anoxygenic phototroph of the Chloroflexota uses a type I reaction centre.</title>
        <authorList>
            <person name="Tsuji J.M."/>
            <person name="Shaw N.A."/>
            <person name="Nagashima S."/>
            <person name="Venkiteswaran J.J."/>
            <person name="Schiff S.L."/>
            <person name="Watanabe T."/>
            <person name="Fukui M."/>
            <person name="Hanada S."/>
            <person name="Tank M."/>
            <person name="Neufeld J.D."/>
        </authorList>
    </citation>
    <scope>NUCLEOTIDE SEQUENCE</scope>
    <source>
        <strain evidence="5">L227-S17</strain>
    </source>
</reference>
<dbReference type="PRINTS" id="PR00080">
    <property type="entry name" value="SDRFAMILY"/>
</dbReference>
<name>A0A8T7M1F2_9CHLR</name>
<reference evidence="4 6" key="1">
    <citation type="submission" date="2020-06" db="EMBL/GenBank/DDBJ databases">
        <title>Anoxygenic phototrophic Chloroflexota member uses a Type I reaction center.</title>
        <authorList>
            <person name="Tsuji J.M."/>
            <person name="Shaw N.A."/>
            <person name="Nagashima S."/>
            <person name="Venkiteswaran J."/>
            <person name="Schiff S.L."/>
            <person name="Hanada S."/>
            <person name="Tank M."/>
            <person name="Neufeld J.D."/>
        </authorList>
    </citation>
    <scope>NUCLEOTIDE SEQUENCE [LARGE SCALE GENOMIC DNA]</scope>
    <source>
        <strain evidence="4">L227-S17</strain>
    </source>
</reference>
<evidence type="ECO:0000313" key="5">
    <source>
        <dbReference type="EMBL" id="WJW67695.1"/>
    </source>
</evidence>
<dbReference type="RefSeq" id="WP_341469587.1">
    <property type="nucleotide sequence ID" value="NZ_CP128399.1"/>
</dbReference>
<dbReference type="Pfam" id="PF00106">
    <property type="entry name" value="adh_short"/>
    <property type="match status" value="1"/>
</dbReference>
<dbReference type="EMBL" id="JACATZ010000001">
    <property type="protein sequence ID" value="NWJ45830.1"/>
    <property type="molecule type" value="Genomic_DNA"/>
</dbReference>
<dbReference type="GO" id="GO:0016491">
    <property type="term" value="F:oxidoreductase activity"/>
    <property type="evidence" value="ECO:0007669"/>
    <property type="project" value="UniProtKB-KW"/>
</dbReference>
<dbReference type="InterPro" id="IPR002347">
    <property type="entry name" value="SDR_fam"/>
</dbReference>
<evidence type="ECO:0000313" key="7">
    <source>
        <dbReference type="Proteomes" id="UP001431572"/>
    </source>
</evidence>
<keyword evidence="2" id="KW-0560">Oxidoreductase</keyword>
<dbReference type="PANTHER" id="PTHR43391">
    <property type="entry name" value="RETINOL DEHYDROGENASE-RELATED"/>
    <property type="match status" value="1"/>
</dbReference>
<dbReference type="CDD" id="cd05233">
    <property type="entry name" value="SDR_c"/>
    <property type="match status" value="1"/>
</dbReference>
<evidence type="ECO:0000256" key="3">
    <source>
        <dbReference type="RuleBase" id="RU000363"/>
    </source>
</evidence>
<dbReference type="AlphaFoldDB" id="A0A8T7M1F2"/>
<dbReference type="SUPFAM" id="SSF51735">
    <property type="entry name" value="NAD(P)-binding Rossmann-fold domains"/>
    <property type="match status" value="1"/>
</dbReference>
<dbReference type="Proteomes" id="UP001431572">
    <property type="component" value="Chromosome 1"/>
</dbReference>
<evidence type="ECO:0000256" key="2">
    <source>
        <dbReference type="ARBA" id="ARBA00023002"/>
    </source>
</evidence>
<accession>A0A8T7M1F2</accession>
<organism evidence="4 6">
    <name type="scientific">Candidatus Chlorohelix allophototropha</name>
    <dbReference type="NCBI Taxonomy" id="3003348"/>
    <lineage>
        <taxon>Bacteria</taxon>
        <taxon>Bacillati</taxon>
        <taxon>Chloroflexota</taxon>
        <taxon>Chloroflexia</taxon>
        <taxon>Candidatus Chloroheliales</taxon>
        <taxon>Candidatus Chloroheliaceae</taxon>
        <taxon>Candidatus Chlorohelix</taxon>
    </lineage>
</organism>
<dbReference type="PRINTS" id="PR00081">
    <property type="entry name" value="GDHRDH"/>
</dbReference>
<evidence type="ECO:0000313" key="4">
    <source>
        <dbReference type="EMBL" id="NWJ45830.1"/>
    </source>
</evidence>
<gene>
    <name evidence="4" type="ORF">HXX08_08130</name>
    <name evidence="5" type="ORF">OZ401_000970</name>
</gene>
<dbReference type="PANTHER" id="PTHR43391:SF26">
    <property type="entry name" value="BLL7251 PROTEIN"/>
    <property type="match status" value="1"/>
</dbReference>
<sequence length="288" mass="31806">MQNFAGKVAVITGAASGIGKGLAEKCVREGMRVVLADFEEQALQQTVTELRAFGEQAILPVIINVAKEDQVLDLASQTIAEFGAVDFLFNNAGVGVNKPIWEFTHADWEWVLSVNLWGVINGIHAFLPLMLKQEQGGHIINTSSVSGLTSAPYMAPYNITKHGIVTLSETLYIDLQVAGYKHIKVSVLCPGFVNTRAYDAERNRPAEWQNPSREIAPEEVQRYEMGRKALEGGMAPSEVADKTFAAIKDEKFYILTHPHFNPVIQMRMEDILLGRNPMSARPQGRPSN</sequence>
<evidence type="ECO:0000313" key="6">
    <source>
        <dbReference type="Proteomes" id="UP000521676"/>
    </source>
</evidence>
<proteinExistence type="inferred from homology"/>
<keyword evidence="7" id="KW-1185">Reference proteome</keyword>
<dbReference type="Proteomes" id="UP000521676">
    <property type="component" value="Unassembled WGS sequence"/>
</dbReference>
<protein>
    <submittedName>
        <fullName evidence="4">SDR family NAD(P)-dependent oxidoreductase</fullName>
    </submittedName>
</protein>